<comment type="caution">
    <text evidence="1">The sequence shown here is derived from an EMBL/GenBank/DDBJ whole genome shotgun (WGS) entry which is preliminary data.</text>
</comment>
<protein>
    <submittedName>
        <fullName evidence="1">Uncharacterized protein</fullName>
    </submittedName>
</protein>
<reference evidence="1 2" key="1">
    <citation type="journal article" date="2014" name="Am. J. Bot.">
        <title>Genome assembly and annotation for red clover (Trifolium pratense; Fabaceae).</title>
        <authorList>
            <person name="Istvanek J."/>
            <person name="Jaros M."/>
            <person name="Krenek A."/>
            <person name="Repkova J."/>
        </authorList>
    </citation>
    <scope>NUCLEOTIDE SEQUENCE [LARGE SCALE GENOMIC DNA]</scope>
    <source>
        <strain evidence="2">cv. Tatra</strain>
        <tissue evidence="1">Young leaves</tissue>
    </source>
</reference>
<dbReference type="AlphaFoldDB" id="A0A2K3PHR1"/>
<dbReference type="STRING" id="57577.A0A2K3PHR1"/>
<dbReference type="Gene3D" id="2.40.160.10">
    <property type="entry name" value="Porin"/>
    <property type="match status" value="1"/>
</dbReference>
<evidence type="ECO:0000313" key="2">
    <source>
        <dbReference type="Proteomes" id="UP000236291"/>
    </source>
</evidence>
<dbReference type="PANTHER" id="PTHR35738">
    <property type="entry name" value="OS05G0577800 PROTEIN"/>
    <property type="match status" value="1"/>
</dbReference>
<dbReference type="PANTHER" id="PTHR35738:SF3">
    <property type="entry name" value="OS05G0577800 PROTEIN"/>
    <property type="match status" value="1"/>
</dbReference>
<accession>A0A2K3PHR1</accession>
<reference evidence="1 2" key="2">
    <citation type="journal article" date="2017" name="Front. Plant Sci.">
        <title>Gene Classification and Mining of Molecular Markers Useful in Red Clover (Trifolium pratense) Breeding.</title>
        <authorList>
            <person name="Istvanek J."/>
            <person name="Dluhosova J."/>
            <person name="Dluhos P."/>
            <person name="Patkova L."/>
            <person name="Nedelnik J."/>
            <person name="Repkova J."/>
        </authorList>
    </citation>
    <scope>NUCLEOTIDE SEQUENCE [LARGE SCALE GENOMIC DNA]</scope>
    <source>
        <strain evidence="2">cv. Tatra</strain>
        <tissue evidence="1">Young leaves</tissue>
    </source>
</reference>
<evidence type="ECO:0000313" key="1">
    <source>
        <dbReference type="EMBL" id="PNY14785.1"/>
    </source>
</evidence>
<gene>
    <name evidence="1" type="ORF">L195_g011472</name>
</gene>
<sequence>MTIWKWFWNEEVAPPPVVLVPPLFDFPPIAARNRMLESSYDVVFGKLALRCLFNDYFQEPKHFVTRIMLKPIDDPHVDLIATVSGPLDQKPEENITGNASFRWQSDVNDPHTFVDLYVSTSDPVLQMRSCSYYPRYGFGAFGVFPLLLKKRCVLFDDGGRCVLVKDELPKSAWLVSKIGRLTAGVQYEPHHANAKLSNLMNWSCALGYGVGSGSPLSPSFNFSLELVKSSQFVASFYQHMVVQRRVKNPLEENTVVGITNYIDFGFELQTSVDDAIAANSISDSTFQIGASWQANKNFLLKAKVGPKSSTMALAFKSWWKPSFTFNISELAII</sequence>
<dbReference type="InterPro" id="IPR023614">
    <property type="entry name" value="Porin_dom_sf"/>
</dbReference>
<dbReference type="Proteomes" id="UP000236291">
    <property type="component" value="Unassembled WGS sequence"/>
</dbReference>
<proteinExistence type="predicted"/>
<dbReference type="EMBL" id="ASHM01007136">
    <property type="protein sequence ID" value="PNY14785.1"/>
    <property type="molecule type" value="Genomic_DNA"/>
</dbReference>
<name>A0A2K3PHR1_TRIPR</name>
<organism evidence="1 2">
    <name type="scientific">Trifolium pratense</name>
    <name type="common">Red clover</name>
    <dbReference type="NCBI Taxonomy" id="57577"/>
    <lineage>
        <taxon>Eukaryota</taxon>
        <taxon>Viridiplantae</taxon>
        <taxon>Streptophyta</taxon>
        <taxon>Embryophyta</taxon>
        <taxon>Tracheophyta</taxon>
        <taxon>Spermatophyta</taxon>
        <taxon>Magnoliopsida</taxon>
        <taxon>eudicotyledons</taxon>
        <taxon>Gunneridae</taxon>
        <taxon>Pentapetalae</taxon>
        <taxon>rosids</taxon>
        <taxon>fabids</taxon>
        <taxon>Fabales</taxon>
        <taxon>Fabaceae</taxon>
        <taxon>Papilionoideae</taxon>
        <taxon>50 kb inversion clade</taxon>
        <taxon>NPAAA clade</taxon>
        <taxon>Hologalegina</taxon>
        <taxon>IRL clade</taxon>
        <taxon>Trifolieae</taxon>
        <taxon>Trifolium</taxon>
    </lineage>
</organism>